<dbReference type="AlphaFoldDB" id="A0A7J3ZLV5"/>
<protein>
    <recommendedName>
        <fullName evidence="2">Lipoate--protein ligase</fullName>
    </recommendedName>
</protein>
<sequence>MARLSCGEKKRFEGKMVRVCVAVENDEVLDVLLTGDFFVEPEEGYDILLEEARRILLERRSLEELARRLEKVLIENDIRLYGIAVDDVIEALQRALASPH</sequence>
<dbReference type="EMBL" id="DRZC01000080">
    <property type="protein sequence ID" value="HHQ81004.1"/>
    <property type="molecule type" value="Genomic_DNA"/>
</dbReference>
<evidence type="ECO:0000313" key="1">
    <source>
        <dbReference type="EMBL" id="HHQ81004.1"/>
    </source>
</evidence>
<proteinExistence type="predicted"/>
<accession>A0A7J3ZLV5</accession>
<gene>
    <name evidence="1" type="ORF">ENM78_06115</name>
</gene>
<organism evidence="1">
    <name type="scientific">Fervidicoccus fontis</name>
    <dbReference type="NCBI Taxonomy" id="683846"/>
    <lineage>
        <taxon>Archaea</taxon>
        <taxon>Thermoproteota</taxon>
        <taxon>Thermoprotei</taxon>
        <taxon>Fervidicoccales</taxon>
        <taxon>Fervidicoccaceae</taxon>
        <taxon>Fervidicoccus</taxon>
    </lineage>
</organism>
<dbReference type="Gene3D" id="3.30.390.50">
    <property type="entry name" value="CO dehydrogenase flavoprotein, C-terminal domain"/>
    <property type="match status" value="1"/>
</dbReference>
<evidence type="ECO:0008006" key="2">
    <source>
        <dbReference type="Google" id="ProtNLM"/>
    </source>
</evidence>
<reference evidence="1" key="1">
    <citation type="journal article" date="2020" name="mSystems">
        <title>Genome- and Community-Level Interaction Insights into Carbon Utilization and Element Cycling Functions of Hydrothermarchaeota in Hydrothermal Sediment.</title>
        <authorList>
            <person name="Zhou Z."/>
            <person name="Liu Y."/>
            <person name="Xu W."/>
            <person name="Pan J."/>
            <person name="Luo Z.H."/>
            <person name="Li M."/>
        </authorList>
    </citation>
    <scope>NUCLEOTIDE SEQUENCE [LARGE SCALE GENOMIC DNA]</scope>
    <source>
        <strain evidence="1">SpSt-1116</strain>
    </source>
</reference>
<name>A0A7J3ZLV5_9CREN</name>
<comment type="caution">
    <text evidence="1">The sequence shown here is derived from an EMBL/GenBank/DDBJ whole genome shotgun (WGS) entry which is preliminary data.</text>
</comment>